<feature type="non-terminal residue" evidence="1">
    <location>
        <position position="193"/>
    </location>
</feature>
<dbReference type="EMBL" id="BARS01005480">
    <property type="protein sequence ID" value="GAF74081.1"/>
    <property type="molecule type" value="Genomic_DNA"/>
</dbReference>
<organism evidence="1">
    <name type="scientific">marine sediment metagenome</name>
    <dbReference type="NCBI Taxonomy" id="412755"/>
    <lineage>
        <taxon>unclassified sequences</taxon>
        <taxon>metagenomes</taxon>
        <taxon>ecological metagenomes</taxon>
    </lineage>
</organism>
<proteinExistence type="predicted"/>
<evidence type="ECO:0000313" key="1">
    <source>
        <dbReference type="EMBL" id="GAF74081.1"/>
    </source>
</evidence>
<comment type="caution">
    <text evidence="1">The sequence shown here is derived from an EMBL/GenBank/DDBJ whole genome shotgun (WGS) entry which is preliminary data.</text>
</comment>
<sequence>MIRSLSIRNSLQVATALVVLWLITGLASGEPIPSERLRDVKQRYDAIMAEANKNRPDPGGKKRITQVEVLPINVKPCNPPAGFTVPDSAKNVTIADGIYYRDGRPTFLFAVEGRMYDGAWINRILGIDLFCQHSGSRWWTSARQFIESPGPRGGTKLSVKLRNYPWAGVLVREALRGGTLWAVDYYHNKKAHD</sequence>
<gene>
    <name evidence="1" type="ORF">S01H1_10753</name>
</gene>
<dbReference type="AlphaFoldDB" id="X0SG32"/>
<protein>
    <submittedName>
        <fullName evidence="1">Uncharacterized protein</fullName>
    </submittedName>
</protein>
<name>X0SG32_9ZZZZ</name>
<reference evidence="1" key="1">
    <citation type="journal article" date="2014" name="Front. Microbiol.">
        <title>High frequency of phylogenetically diverse reductive dehalogenase-homologous genes in deep subseafloor sedimentary metagenomes.</title>
        <authorList>
            <person name="Kawai M."/>
            <person name="Futagami T."/>
            <person name="Toyoda A."/>
            <person name="Takaki Y."/>
            <person name="Nishi S."/>
            <person name="Hori S."/>
            <person name="Arai W."/>
            <person name="Tsubouchi T."/>
            <person name="Morono Y."/>
            <person name="Uchiyama I."/>
            <person name="Ito T."/>
            <person name="Fujiyama A."/>
            <person name="Inagaki F."/>
            <person name="Takami H."/>
        </authorList>
    </citation>
    <scope>NUCLEOTIDE SEQUENCE</scope>
    <source>
        <strain evidence="1">Expedition CK06-06</strain>
    </source>
</reference>
<accession>X0SG32</accession>